<feature type="binding site" evidence="9">
    <location>
        <position position="319"/>
    </location>
    <ligand>
        <name>substrate</name>
    </ligand>
</feature>
<dbReference type="Gene3D" id="1.20.5.1300">
    <property type="match status" value="1"/>
</dbReference>
<keyword evidence="6 8" id="KW-0520">NAD</keyword>
<feature type="binding site" evidence="8">
    <location>
        <position position="182"/>
    </location>
    <ligand>
        <name>NAD(+)</name>
        <dbReference type="ChEBI" id="CHEBI:57540"/>
    </ligand>
</feature>
<dbReference type="AlphaFoldDB" id="A0A7H8QVW5"/>
<feature type="binding site" evidence="9">
    <location>
        <position position="412"/>
    </location>
    <ligand>
        <name>substrate</name>
    </ligand>
</feature>
<dbReference type="NCBIfam" id="TIGR00069">
    <property type="entry name" value="hisD"/>
    <property type="match status" value="1"/>
</dbReference>
<comment type="function">
    <text evidence="6">Catalyzes the sequential NAD-dependent oxidations of L-histidinol to L-histidinaldehyde and then to L-histidine.</text>
</comment>
<comment type="pathway">
    <text evidence="1 6">Amino-acid biosynthesis; L-histidine biosynthesis; L-histidine from 5-phospho-alpha-D-ribose 1-diphosphate: step 9/9.</text>
</comment>
<feature type="binding site" evidence="9">
    <location>
        <position position="352"/>
    </location>
    <ligand>
        <name>substrate</name>
    </ligand>
</feature>
<evidence type="ECO:0000256" key="10">
    <source>
        <dbReference type="PIRSR" id="PIRSR000099-4"/>
    </source>
</evidence>
<dbReference type="GeneID" id="55992436"/>
<dbReference type="PANTHER" id="PTHR21256:SF14">
    <property type="entry name" value="HISTIDINOL DEHYDROGENASE"/>
    <property type="match status" value="1"/>
</dbReference>
<feature type="binding site" evidence="9">
    <location>
        <position position="253"/>
    </location>
    <ligand>
        <name>substrate</name>
    </ligand>
</feature>
<evidence type="ECO:0000256" key="7">
    <source>
        <dbReference type="PIRSR" id="PIRSR000099-1"/>
    </source>
</evidence>
<comment type="similarity">
    <text evidence="2 6 11">Belongs to the histidinol dehydrogenase family.</text>
</comment>
<dbReference type="Proteomes" id="UP000509510">
    <property type="component" value="Chromosome III"/>
</dbReference>
<dbReference type="OrthoDB" id="1703565at2759"/>
<feature type="binding site" evidence="9">
    <location>
        <position position="407"/>
    </location>
    <ligand>
        <name>substrate</name>
    </ligand>
</feature>
<dbReference type="EC" id="1.1.1.23" evidence="6"/>
<evidence type="ECO:0000256" key="2">
    <source>
        <dbReference type="ARBA" id="ARBA00010178"/>
    </source>
</evidence>
<feature type="binding site" evidence="9">
    <location>
        <position position="250"/>
    </location>
    <ligand>
        <name>substrate</name>
    </ligand>
</feature>
<evidence type="ECO:0000256" key="1">
    <source>
        <dbReference type="ARBA" id="ARBA00004940"/>
    </source>
</evidence>
<keyword evidence="6" id="KW-0028">Amino-acid biosynthesis</keyword>
<dbReference type="InterPro" id="IPR001692">
    <property type="entry name" value="Histidinol_DH_CS"/>
</dbReference>
<dbReference type="InterPro" id="IPR022695">
    <property type="entry name" value="Histidinol_DH_monofunct"/>
</dbReference>
<keyword evidence="13" id="KW-1185">Reference proteome</keyword>
<protein>
    <recommendedName>
        <fullName evidence="6">Histidinol dehydrogenase</fullName>
        <shortName evidence="6">HDH</shortName>
        <ecNumber evidence="6">1.1.1.23</ecNumber>
    </recommendedName>
</protein>
<evidence type="ECO:0000313" key="12">
    <source>
        <dbReference type="EMBL" id="QKX57818.1"/>
    </source>
</evidence>
<dbReference type="KEGG" id="trg:TRUGW13939_04938"/>
<feature type="binding site" evidence="10">
    <location>
        <position position="412"/>
    </location>
    <ligand>
        <name>Zn(2+)</name>
        <dbReference type="ChEBI" id="CHEBI:29105"/>
    </ligand>
</feature>
<feature type="active site" description="Proton acceptor" evidence="7">
    <location>
        <position position="318"/>
    </location>
</feature>
<dbReference type="PRINTS" id="PR00083">
    <property type="entry name" value="HOLDHDRGNASE"/>
</dbReference>
<dbReference type="GO" id="GO:0046872">
    <property type="term" value="F:metal ion binding"/>
    <property type="evidence" value="ECO:0007669"/>
    <property type="project" value="UniProtKB-KW"/>
</dbReference>
<dbReference type="Gene3D" id="3.40.50.1980">
    <property type="entry name" value="Nitrogenase molybdenum iron protein domain"/>
    <property type="match status" value="2"/>
</dbReference>
<dbReference type="SUPFAM" id="SSF53720">
    <property type="entry name" value="ALDH-like"/>
    <property type="match status" value="1"/>
</dbReference>
<feature type="binding site" evidence="10">
    <location>
        <position position="253"/>
    </location>
    <ligand>
        <name>Zn(2+)</name>
        <dbReference type="ChEBI" id="CHEBI:29105"/>
    </ligand>
</feature>
<accession>A0A7H8QVW5</accession>
<evidence type="ECO:0000256" key="8">
    <source>
        <dbReference type="PIRSR" id="PIRSR000099-2"/>
    </source>
</evidence>
<keyword evidence="3 10" id="KW-0479">Metal-binding</keyword>
<reference evidence="13" key="1">
    <citation type="submission" date="2020-06" db="EMBL/GenBank/DDBJ databases">
        <title>A chromosome-scale genome assembly of Talaromyces rugulosus W13939.</title>
        <authorList>
            <person name="Wang B."/>
            <person name="Guo L."/>
            <person name="Ye K."/>
            <person name="Wang L."/>
        </authorList>
    </citation>
    <scope>NUCLEOTIDE SEQUENCE [LARGE SCALE GENOMIC DNA]</scope>
    <source>
        <strain evidence="13">W13939</strain>
    </source>
</reference>
<organism evidence="12 13">
    <name type="scientific">Talaromyces rugulosus</name>
    <name type="common">Penicillium rugulosum</name>
    <dbReference type="NCBI Taxonomy" id="121627"/>
    <lineage>
        <taxon>Eukaryota</taxon>
        <taxon>Fungi</taxon>
        <taxon>Dikarya</taxon>
        <taxon>Ascomycota</taxon>
        <taxon>Pezizomycotina</taxon>
        <taxon>Eurotiomycetes</taxon>
        <taxon>Eurotiomycetidae</taxon>
        <taxon>Eurotiales</taxon>
        <taxon>Trichocomaceae</taxon>
        <taxon>Talaromyces</taxon>
        <taxon>Talaromyces sect. Islandici</taxon>
    </lineage>
</organism>
<evidence type="ECO:0000313" key="13">
    <source>
        <dbReference type="Proteomes" id="UP000509510"/>
    </source>
</evidence>
<feature type="binding site" evidence="8">
    <location>
        <position position="205"/>
    </location>
    <ligand>
        <name>NAD(+)</name>
        <dbReference type="ChEBI" id="CHEBI:57540"/>
    </ligand>
</feature>
<dbReference type="GO" id="GO:0004399">
    <property type="term" value="F:histidinol dehydrogenase activity"/>
    <property type="evidence" value="ECO:0007669"/>
    <property type="project" value="UniProtKB-UniRule"/>
</dbReference>
<feature type="binding site" evidence="10">
    <location>
        <position position="250"/>
    </location>
    <ligand>
        <name>Zn(2+)</name>
        <dbReference type="ChEBI" id="CHEBI:29105"/>
    </ligand>
</feature>
<name>A0A7H8QVW5_TALRU</name>
<dbReference type="PROSITE" id="PS00611">
    <property type="entry name" value="HISOL_DEHYDROGENASE"/>
    <property type="match status" value="1"/>
</dbReference>
<sequence>MPNYIKSAAPKPHARPLSTSVPAIVKGVIDDIRSNGDAAVRQYSEKFDKWSPVSFKLSEEEIKDIISRVPEQTIKDIKEVQENVRKFAIAQRKSISDIEIEIQPGVHLGHKNLPISSVGAYIPGGRYPLLASAHMTILTAKTAGVSYVVGCTPPILGEIPSSTVAAMYLAGADEIFILGGVQAVAAMAIGTETMRKVDFIAGPGNAFVAEAKKQMFGDIGIDLFAGPTEVLIVADEAADPFTIATDLLSQAEHGPDTPAVLITTSEDIGRKTIEIVDTLLTRLPTAELAGESWRTFGEVAIVGDLTEAYALADEYSSEHVQILTKRPREALEKMRNYGALFLGEKTCVSFGDKVIGTNHVLPTRKAARYTGGLWVGKFLKTVTYQEVTSQEASGRLGKLCGRAARAENFEGHARSGDLRDHLATGSEYEWIK</sequence>
<keyword evidence="5 6" id="KW-0560">Oxidoreductase</keyword>
<evidence type="ECO:0000256" key="6">
    <source>
        <dbReference type="PIRNR" id="PIRNR000099"/>
    </source>
</evidence>
<dbReference type="PANTHER" id="PTHR21256">
    <property type="entry name" value="HISTIDINOL DEHYDROGENASE HDH"/>
    <property type="match status" value="1"/>
</dbReference>
<comment type="catalytic activity">
    <reaction evidence="6">
        <text>L-histidinol + 2 NAD(+) + H2O = L-histidine + 2 NADH + 3 H(+)</text>
        <dbReference type="Rhea" id="RHEA:20641"/>
        <dbReference type="ChEBI" id="CHEBI:15377"/>
        <dbReference type="ChEBI" id="CHEBI:15378"/>
        <dbReference type="ChEBI" id="CHEBI:57540"/>
        <dbReference type="ChEBI" id="CHEBI:57595"/>
        <dbReference type="ChEBI" id="CHEBI:57699"/>
        <dbReference type="ChEBI" id="CHEBI:57945"/>
        <dbReference type="EC" id="1.1.1.23"/>
    </reaction>
</comment>
<comment type="cofactor">
    <cofactor evidence="10">
        <name>Zn(2+)</name>
        <dbReference type="ChEBI" id="CHEBI:29105"/>
    </cofactor>
    <text evidence="10">Binds 1 zinc ion per subunit.</text>
</comment>
<dbReference type="UniPathway" id="UPA00031">
    <property type="reaction ID" value="UER00014"/>
</dbReference>
<keyword evidence="6" id="KW-0368">Histidine biosynthesis</keyword>
<dbReference type="RefSeq" id="XP_035343996.1">
    <property type="nucleotide sequence ID" value="XM_035488103.1"/>
</dbReference>
<dbReference type="FunFam" id="3.40.50.1980:FF:000001">
    <property type="entry name" value="Histidinol dehydrogenase"/>
    <property type="match status" value="1"/>
</dbReference>
<feature type="active site" description="Proton acceptor" evidence="7">
    <location>
        <position position="319"/>
    </location>
</feature>
<evidence type="ECO:0000256" key="11">
    <source>
        <dbReference type="RuleBase" id="RU004175"/>
    </source>
</evidence>
<evidence type="ECO:0000256" key="5">
    <source>
        <dbReference type="ARBA" id="ARBA00023002"/>
    </source>
</evidence>
<evidence type="ECO:0000256" key="9">
    <source>
        <dbReference type="PIRSR" id="PIRSR000099-3"/>
    </source>
</evidence>
<gene>
    <name evidence="12" type="ORF">TRUGW13939_04938</name>
</gene>
<dbReference type="GO" id="GO:0051287">
    <property type="term" value="F:NAD binding"/>
    <property type="evidence" value="ECO:0007669"/>
    <property type="project" value="InterPro"/>
</dbReference>
<dbReference type="GO" id="GO:0005829">
    <property type="term" value="C:cytosol"/>
    <property type="evidence" value="ECO:0007669"/>
    <property type="project" value="TreeGrafter"/>
</dbReference>
<dbReference type="CDD" id="cd06572">
    <property type="entry name" value="Histidinol_dh"/>
    <property type="match status" value="1"/>
</dbReference>
<feature type="binding site" evidence="8">
    <location>
        <position position="121"/>
    </location>
    <ligand>
        <name>NAD(+)</name>
        <dbReference type="ChEBI" id="CHEBI:57540"/>
    </ligand>
</feature>
<dbReference type="PIRSF" id="PIRSF000099">
    <property type="entry name" value="Histidinol_dh"/>
    <property type="match status" value="1"/>
</dbReference>
<evidence type="ECO:0000256" key="4">
    <source>
        <dbReference type="ARBA" id="ARBA00022833"/>
    </source>
</evidence>
<dbReference type="Pfam" id="PF00815">
    <property type="entry name" value="Histidinol_dh"/>
    <property type="match status" value="1"/>
</dbReference>
<proteinExistence type="inferred from homology"/>
<evidence type="ECO:0000256" key="3">
    <source>
        <dbReference type="ARBA" id="ARBA00022723"/>
    </source>
</evidence>
<dbReference type="GO" id="GO:0000105">
    <property type="term" value="P:L-histidine biosynthetic process"/>
    <property type="evidence" value="ECO:0007669"/>
    <property type="project" value="UniProtKB-UniRule"/>
</dbReference>
<dbReference type="FunFam" id="3.40.50.1980:FF:000026">
    <property type="entry name" value="Histidinol dehydrogenase"/>
    <property type="match status" value="1"/>
</dbReference>
<feature type="binding site" evidence="10">
    <location>
        <position position="352"/>
    </location>
    <ligand>
        <name>Zn(2+)</name>
        <dbReference type="ChEBI" id="CHEBI:29105"/>
    </ligand>
</feature>
<feature type="binding site" evidence="9">
    <location>
        <position position="228"/>
    </location>
    <ligand>
        <name>substrate</name>
    </ligand>
</feature>
<keyword evidence="4 10" id="KW-0862">Zinc</keyword>
<dbReference type="InterPro" id="IPR016161">
    <property type="entry name" value="Ald_DH/histidinol_DH"/>
</dbReference>
<dbReference type="InterPro" id="IPR012131">
    <property type="entry name" value="Hstdl_DH"/>
</dbReference>
<dbReference type="EMBL" id="CP055900">
    <property type="protein sequence ID" value="QKX57818.1"/>
    <property type="molecule type" value="Genomic_DNA"/>
</dbReference>